<comment type="caution">
    <text evidence="2">The sequence shown here is derived from an EMBL/GenBank/DDBJ whole genome shotgun (WGS) entry which is preliminary data.</text>
</comment>
<feature type="region of interest" description="Disordered" evidence="1">
    <location>
        <begin position="123"/>
        <end position="151"/>
    </location>
</feature>
<dbReference type="EMBL" id="BMAV01003028">
    <property type="protein sequence ID" value="GFY42358.1"/>
    <property type="molecule type" value="Genomic_DNA"/>
</dbReference>
<keyword evidence="3" id="KW-1185">Reference proteome</keyword>
<name>A0A8X6WVY6_9ARAC</name>
<organism evidence="2 3">
    <name type="scientific">Trichonephila inaurata madagascariensis</name>
    <dbReference type="NCBI Taxonomy" id="2747483"/>
    <lineage>
        <taxon>Eukaryota</taxon>
        <taxon>Metazoa</taxon>
        <taxon>Ecdysozoa</taxon>
        <taxon>Arthropoda</taxon>
        <taxon>Chelicerata</taxon>
        <taxon>Arachnida</taxon>
        <taxon>Araneae</taxon>
        <taxon>Araneomorphae</taxon>
        <taxon>Entelegynae</taxon>
        <taxon>Araneoidea</taxon>
        <taxon>Nephilidae</taxon>
        <taxon>Trichonephila</taxon>
        <taxon>Trichonephila inaurata</taxon>
    </lineage>
</organism>
<evidence type="ECO:0000313" key="2">
    <source>
        <dbReference type="EMBL" id="GFY42358.1"/>
    </source>
</evidence>
<dbReference type="AlphaFoldDB" id="A0A8X6WVY6"/>
<feature type="compositionally biased region" description="Polar residues" evidence="1">
    <location>
        <begin position="124"/>
        <end position="151"/>
    </location>
</feature>
<accession>A0A8X6WVY6</accession>
<dbReference type="OrthoDB" id="5531344at2759"/>
<proteinExistence type="predicted"/>
<evidence type="ECO:0000313" key="3">
    <source>
        <dbReference type="Proteomes" id="UP000886998"/>
    </source>
</evidence>
<protein>
    <submittedName>
        <fullName evidence="2">Uncharacterized protein</fullName>
    </submittedName>
</protein>
<sequence>MESLKIEYYEILEEEKLPKLELTFDQMEEDLESIKVGLQTLLLKHDDISKNVSICDTALSNNDNSKSSFVKLPDLQRIGFVKEFTKKPCEHNPDYLDEFESAVVELYEKFTVVVKSAKKRAEDSSQNLQEVSDMNQNQEESRNGNSYTADNVQIRVSSEEMRRRIEAFKLGRRRLKDERNVQEYCGRPYIEELHPLWSKYNYSCVLECYLNAGSTSNESAPPKKQNTDKYAVKREAETDKYDNWSIDDVQRRIDFLTESLKSKYPAAKNL</sequence>
<reference evidence="2" key="1">
    <citation type="submission" date="2020-08" db="EMBL/GenBank/DDBJ databases">
        <title>Multicomponent nature underlies the extraordinary mechanical properties of spider dragline silk.</title>
        <authorList>
            <person name="Kono N."/>
            <person name="Nakamura H."/>
            <person name="Mori M."/>
            <person name="Yoshida Y."/>
            <person name="Ohtoshi R."/>
            <person name="Malay A.D."/>
            <person name="Moran D.A.P."/>
            <person name="Tomita M."/>
            <person name="Numata K."/>
            <person name="Arakawa K."/>
        </authorList>
    </citation>
    <scope>NUCLEOTIDE SEQUENCE</scope>
</reference>
<gene>
    <name evidence="2" type="primary">NCL1_31828</name>
    <name evidence="2" type="ORF">TNIN_420261</name>
</gene>
<dbReference type="Proteomes" id="UP000886998">
    <property type="component" value="Unassembled WGS sequence"/>
</dbReference>
<evidence type="ECO:0000256" key="1">
    <source>
        <dbReference type="SAM" id="MobiDB-lite"/>
    </source>
</evidence>